<dbReference type="EMBL" id="MN764148">
    <property type="protein sequence ID" value="QNS31050.1"/>
    <property type="molecule type" value="Genomic_RNA"/>
</dbReference>
<accession>A0A7H1D346</accession>
<dbReference type="GO" id="GO:0019013">
    <property type="term" value="C:viral nucleocapsid"/>
    <property type="evidence" value="ECO:0007669"/>
    <property type="project" value="UniProtKB-KW"/>
</dbReference>
<evidence type="ECO:0000313" key="1">
    <source>
        <dbReference type="EMBL" id="QNS31050.1"/>
    </source>
</evidence>
<protein>
    <submittedName>
        <fullName evidence="1">Putative nucleocapsid</fullName>
    </submittedName>
</protein>
<sequence>MSKITVAVELPAIDGFAEVGIAVGTDKGLPEKRKLRVLKEGTMAEKIMYSAASAKLIENTEVTNLVVEAAVAVVKYKLYRLEKGAKAETPIPDCDIIIDNVPDARIVTQANDKAFQTEVKNILLAERDQDALTVIVASKITFWQSNHHTGGGKLAHYVKKVYDIKYKGAVGDTGISSDRATADVHMVAHWASTCYVLNKVGFKKVREPEAYPGEEGADFHISEDVKIRTSVFPAGHAKHGACQEALKRLARVALFGALPSASDCISFLNECRAIKESEAEYHMGAQYLSESGEAKKMGVPKIIWRMAKFVRAFYPKTKLSEAAAFSLENIATYEDVFPSWETICNAMAATQLDQEVDLAVFGAVSTVGANKDALENILGQLDLKVTEELKMTLNNIADARREEKPYPLN</sequence>
<name>A0A7H1D346_9VIRU</name>
<organism evidence="1">
    <name type="scientific">Frankliniella occidentalis associated qin-like virus1</name>
    <dbReference type="NCBI Taxonomy" id="2771469"/>
    <lineage>
        <taxon>Viruses</taxon>
        <taxon>Riboviria</taxon>
        <taxon>Orthornavirae</taxon>
        <taxon>Negarnaviricota</taxon>
        <taxon>Haploviricotina</taxon>
        <taxon>Chunqiuviricetes</taxon>
        <taxon>Muvirales</taxon>
        <taxon>Qinviridae</taxon>
    </lineage>
</organism>
<reference evidence="1" key="1">
    <citation type="submission" date="2019-11" db="EMBL/GenBank/DDBJ databases">
        <title>Complexity of the virome associated to tospovirus-transmitting thrips species.</title>
        <authorList>
            <person name="Chiapello M."/>
            <person name="Bosco L."/>
            <person name="Ciuffo M."/>
            <person name="Ottati S."/>
            <person name="Vallino M."/>
            <person name="Salem N."/>
            <person name="Rosa C."/>
            <person name="Tavella L."/>
            <person name="Turina M."/>
        </authorList>
    </citation>
    <scope>NUCLEOTIDE SEQUENCE</scope>
    <source>
        <strain evidence="1">THR-D_DN15448</strain>
    </source>
</reference>
<keyword evidence="1" id="KW-0946">Virion</keyword>
<proteinExistence type="predicted"/>
<keyword evidence="1" id="KW-0543">Viral nucleoprotein</keyword>